<accession>A0A0C2CMM0</accession>
<protein>
    <submittedName>
        <fullName evidence="1">Uncharacterized protein</fullName>
    </submittedName>
</protein>
<dbReference type="Proteomes" id="UP000031599">
    <property type="component" value="Unassembled WGS sequence"/>
</dbReference>
<dbReference type="EMBL" id="JMCC02000128">
    <property type="protein sequence ID" value="KIG12506.1"/>
    <property type="molecule type" value="Genomic_DNA"/>
</dbReference>
<gene>
    <name evidence="1" type="ORF">DB30_01323</name>
</gene>
<sequence>MSSRTVNFVLAPTLDQLASWTLEHRPTETQMWTVEQALVDTLAEQVGSLRVYHRHLVVGEGLCLHVCSNDNPTGPVDLHWEGVISLRVAATGAWVRASLLAFYDNTRVGPTEYGQATYQFELVERDGHFGWQASGWLCDAHKEYFDVTSPTAPPHGSKVETTYG</sequence>
<dbReference type="RefSeq" id="WP_146662097.1">
    <property type="nucleotide sequence ID" value="NZ_JMCC02000128.1"/>
</dbReference>
<evidence type="ECO:0000313" key="2">
    <source>
        <dbReference type="Proteomes" id="UP000031599"/>
    </source>
</evidence>
<organism evidence="1 2">
    <name type="scientific">Enhygromyxa salina</name>
    <dbReference type="NCBI Taxonomy" id="215803"/>
    <lineage>
        <taxon>Bacteria</taxon>
        <taxon>Pseudomonadati</taxon>
        <taxon>Myxococcota</taxon>
        <taxon>Polyangia</taxon>
        <taxon>Nannocystales</taxon>
        <taxon>Nannocystaceae</taxon>
        <taxon>Enhygromyxa</taxon>
    </lineage>
</organism>
<comment type="caution">
    <text evidence="1">The sequence shown here is derived from an EMBL/GenBank/DDBJ whole genome shotgun (WGS) entry which is preliminary data.</text>
</comment>
<proteinExistence type="predicted"/>
<dbReference type="AlphaFoldDB" id="A0A0C2CMM0"/>
<reference evidence="1 2" key="1">
    <citation type="submission" date="2014-12" db="EMBL/GenBank/DDBJ databases">
        <title>Genome assembly of Enhygromyxa salina DSM 15201.</title>
        <authorList>
            <person name="Sharma G."/>
            <person name="Subramanian S."/>
        </authorList>
    </citation>
    <scope>NUCLEOTIDE SEQUENCE [LARGE SCALE GENOMIC DNA]</scope>
    <source>
        <strain evidence="1 2">DSM 15201</strain>
    </source>
</reference>
<name>A0A0C2CMM0_9BACT</name>
<evidence type="ECO:0000313" key="1">
    <source>
        <dbReference type="EMBL" id="KIG12506.1"/>
    </source>
</evidence>